<sequence length="715" mass="81327">PIPIHKHGQSGILRIRHLLNNNLGIALQHGHHLGIVRGGIGGEIDAEGFVNDGGGEAAGGTVVPEEEEDVGLFFEGGFVGGGVVGGVIGWVCGGGWGVGGDMMRGCGGVEVVFGVEEGEAVCVGHGRRVRCVGSRGMDGCERFSSLWYPSPTVYLRSQRSKLEDSSGQFTVLHGFKGLYALNDRGRSLNGCSQRIDLTGKSTSQSNNIFMKDLSLHQSNVLRHRQHRMRHGRVRQKRTNDPNCIVNSYQHETHEAKMTRTEKQTDNDNAKTTRRKRLFPRRQTILACSSITYGIVLVSNYYLYAHFSAPFREETGLITVFFGGYDDKRLQTQREGPSSNLRRRIDPRETLPAPTIFPLGELYDGNTITSILLQQQQQPPPKKDDPSNTPLHLRFKPGTLNLSSQQTLEYCHIDTSIYKQHFPSSQRQVTSISDTHSLIYIMLPKSASSTARWMMENVFNATDMPLSGIGYELQFGQEYENYTTLTFVRDPLSRFYSSYDEVFLRYGPWMRHRTGRAFRKYAALDHPFPYLYENMTEWQDYQESFCPSDLGMNRRECTESETYENGTLAERFERFVWDYDGVSPFDLVPHLSNRHTGRPKRIDEIYHTTSIMKDWEYIANFYGESIPDEGEFQARSAPRRFNTSRVSLATKQRICQLSAIDYCCLNLKLPEECDRSEVDIFCSLEHRARGGGFRIQPWYHPHQIGLANRPAYLHRF</sequence>
<keyword evidence="2" id="KW-0472">Membrane</keyword>
<name>A0ABD3QJZ7_9STRA</name>
<feature type="region of interest" description="Disordered" evidence="1">
    <location>
        <begin position="252"/>
        <end position="272"/>
    </location>
</feature>
<dbReference type="EMBL" id="JABMIG020000031">
    <property type="protein sequence ID" value="KAL3800615.1"/>
    <property type="molecule type" value="Genomic_DNA"/>
</dbReference>
<dbReference type="InterPro" id="IPR005331">
    <property type="entry name" value="Sulfotransferase"/>
</dbReference>
<dbReference type="Proteomes" id="UP001516023">
    <property type="component" value="Unassembled WGS sequence"/>
</dbReference>
<keyword evidence="2" id="KW-1133">Transmembrane helix</keyword>
<protein>
    <submittedName>
        <fullName evidence="3">Uncharacterized protein</fullName>
    </submittedName>
</protein>
<evidence type="ECO:0000313" key="3">
    <source>
        <dbReference type="EMBL" id="KAL3800615.1"/>
    </source>
</evidence>
<evidence type="ECO:0000313" key="4">
    <source>
        <dbReference type="Proteomes" id="UP001516023"/>
    </source>
</evidence>
<proteinExistence type="predicted"/>
<dbReference type="AlphaFoldDB" id="A0ABD3QJZ7"/>
<comment type="caution">
    <text evidence="3">The sequence shown here is derived from an EMBL/GenBank/DDBJ whole genome shotgun (WGS) entry which is preliminary data.</text>
</comment>
<reference evidence="3 4" key="1">
    <citation type="journal article" date="2020" name="G3 (Bethesda)">
        <title>Improved Reference Genome for Cyclotella cryptica CCMP332, a Model for Cell Wall Morphogenesis, Salinity Adaptation, and Lipid Production in Diatoms (Bacillariophyta).</title>
        <authorList>
            <person name="Roberts W.R."/>
            <person name="Downey K.M."/>
            <person name="Ruck E.C."/>
            <person name="Traller J.C."/>
            <person name="Alverson A.J."/>
        </authorList>
    </citation>
    <scope>NUCLEOTIDE SEQUENCE [LARGE SCALE GENOMIC DNA]</scope>
    <source>
        <strain evidence="3 4">CCMP332</strain>
    </source>
</reference>
<organism evidence="3 4">
    <name type="scientific">Cyclotella cryptica</name>
    <dbReference type="NCBI Taxonomy" id="29204"/>
    <lineage>
        <taxon>Eukaryota</taxon>
        <taxon>Sar</taxon>
        <taxon>Stramenopiles</taxon>
        <taxon>Ochrophyta</taxon>
        <taxon>Bacillariophyta</taxon>
        <taxon>Coscinodiscophyceae</taxon>
        <taxon>Thalassiosirophycidae</taxon>
        <taxon>Stephanodiscales</taxon>
        <taxon>Stephanodiscaceae</taxon>
        <taxon>Cyclotella</taxon>
    </lineage>
</organism>
<feature type="non-terminal residue" evidence="3">
    <location>
        <position position="1"/>
    </location>
</feature>
<dbReference type="Pfam" id="PF03567">
    <property type="entry name" value="Sulfotransfer_2"/>
    <property type="match status" value="1"/>
</dbReference>
<evidence type="ECO:0000256" key="1">
    <source>
        <dbReference type="SAM" id="MobiDB-lite"/>
    </source>
</evidence>
<keyword evidence="4" id="KW-1185">Reference proteome</keyword>
<accession>A0ABD3QJZ7</accession>
<evidence type="ECO:0000256" key="2">
    <source>
        <dbReference type="SAM" id="Phobius"/>
    </source>
</evidence>
<gene>
    <name evidence="3" type="ORF">HJC23_006077</name>
</gene>
<feature type="transmembrane region" description="Helical" evidence="2">
    <location>
        <begin position="283"/>
        <end position="303"/>
    </location>
</feature>
<feature type="compositionally biased region" description="Basic and acidic residues" evidence="1">
    <location>
        <begin position="252"/>
        <end position="270"/>
    </location>
</feature>
<keyword evidence="2" id="KW-0812">Transmembrane</keyword>